<reference evidence="2 3" key="1">
    <citation type="submission" date="2021-06" db="EMBL/GenBank/DDBJ databases">
        <authorList>
            <person name="Palmer J.M."/>
        </authorList>
    </citation>
    <scope>NUCLEOTIDE SEQUENCE [LARGE SCALE GENOMIC DNA]</scope>
    <source>
        <strain evidence="2 3">XR_2019</strain>
        <tissue evidence="2">Muscle</tissue>
    </source>
</reference>
<organism evidence="2 3">
    <name type="scientific">Xenotaenia resolanae</name>
    <dbReference type="NCBI Taxonomy" id="208358"/>
    <lineage>
        <taxon>Eukaryota</taxon>
        <taxon>Metazoa</taxon>
        <taxon>Chordata</taxon>
        <taxon>Craniata</taxon>
        <taxon>Vertebrata</taxon>
        <taxon>Euteleostomi</taxon>
        <taxon>Actinopterygii</taxon>
        <taxon>Neopterygii</taxon>
        <taxon>Teleostei</taxon>
        <taxon>Neoteleostei</taxon>
        <taxon>Acanthomorphata</taxon>
        <taxon>Ovalentaria</taxon>
        <taxon>Atherinomorphae</taxon>
        <taxon>Cyprinodontiformes</taxon>
        <taxon>Goodeidae</taxon>
        <taxon>Xenotaenia</taxon>
    </lineage>
</organism>
<keyword evidence="3" id="KW-1185">Reference proteome</keyword>
<proteinExistence type="predicted"/>
<feature type="compositionally biased region" description="Low complexity" evidence="1">
    <location>
        <begin position="156"/>
        <end position="172"/>
    </location>
</feature>
<name>A0ABV0X8X2_9TELE</name>
<dbReference type="Proteomes" id="UP001444071">
    <property type="component" value="Unassembled WGS sequence"/>
</dbReference>
<protein>
    <submittedName>
        <fullName evidence="2">Uncharacterized protein</fullName>
    </submittedName>
</protein>
<feature type="region of interest" description="Disordered" evidence="1">
    <location>
        <begin position="72"/>
        <end position="97"/>
    </location>
</feature>
<evidence type="ECO:0000256" key="1">
    <source>
        <dbReference type="SAM" id="MobiDB-lite"/>
    </source>
</evidence>
<feature type="region of interest" description="Disordered" evidence="1">
    <location>
        <begin position="114"/>
        <end position="172"/>
    </location>
</feature>
<dbReference type="EMBL" id="JAHRIM010095440">
    <property type="protein sequence ID" value="MEQ2278327.1"/>
    <property type="molecule type" value="Genomic_DNA"/>
</dbReference>
<sequence length="172" mass="18911">MILPSSCLHFGPIQNHIVTVGTSQQKDQADNEMITLFEYFRRAAEKSARLSSFWGTKLARPLPGTGPLRYHTSPPFHRWPPPPEATTSQRRSSEPEFGAARFLCPVQDSSLPPLHSPCADPAKTRRRRRCRRDASAPFPEGCADASSSLPEGWTTASRLSPASPAFLPASSL</sequence>
<evidence type="ECO:0000313" key="2">
    <source>
        <dbReference type="EMBL" id="MEQ2278327.1"/>
    </source>
</evidence>
<gene>
    <name evidence="2" type="ORF">XENORESO_016290</name>
</gene>
<evidence type="ECO:0000313" key="3">
    <source>
        <dbReference type="Proteomes" id="UP001444071"/>
    </source>
</evidence>
<comment type="caution">
    <text evidence="2">The sequence shown here is derived from an EMBL/GenBank/DDBJ whole genome shotgun (WGS) entry which is preliminary data.</text>
</comment>
<accession>A0ABV0X8X2</accession>